<protein>
    <submittedName>
        <fullName evidence="1">Uncharacterized protein</fullName>
    </submittedName>
</protein>
<reference evidence="1 2" key="1">
    <citation type="journal article" date="2010" name="Environ. Microbiol.">
        <title>Genomic analysis of oceanic cyanobacterial myoviruses compared with T4-like myoviruses from diverse hosts and environments.</title>
        <authorList>
            <person name="Sullivan M.B."/>
            <person name="Huang K.H."/>
            <person name="Ignacio-Espinoza J.C."/>
            <person name="Berlin A.M."/>
            <person name="Kelly L."/>
            <person name="Weigele P.R."/>
            <person name="DeFrancesco A.S."/>
            <person name="Kern S.E."/>
            <person name="Thompson L.R."/>
            <person name="Young S."/>
            <person name="Yandava C."/>
            <person name="Fu R."/>
            <person name="Krastins B."/>
            <person name="Chase M."/>
            <person name="Sarracino D."/>
            <person name="Osburne M.S."/>
            <person name="Henn M.R."/>
            <person name="Chisholm S.W."/>
        </authorList>
    </citation>
    <scope>NUCLEOTIDE SEQUENCE [LARGE SCALE GENOMIC DNA]</scope>
    <source>
        <strain evidence="1">Syn33</strain>
    </source>
</reference>
<name>E3SQY4_9CAUD</name>
<dbReference type="GeneID" id="10328251"/>
<dbReference type="KEGG" id="vg:10328251"/>
<dbReference type="Proteomes" id="UP000006537">
    <property type="component" value="Segment"/>
</dbReference>
<proteinExistence type="predicted"/>
<keyword evidence="2" id="KW-1185">Reference proteome</keyword>
<dbReference type="OrthoDB" id="25834at10239"/>
<gene>
    <name evidence="1" type="ORF">Syn33_097</name>
</gene>
<evidence type="ECO:0000313" key="2">
    <source>
        <dbReference type="Proteomes" id="UP000006537"/>
    </source>
</evidence>
<organism evidence="1 2">
    <name type="scientific">Prochlorococcus phage Syn33</name>
    <dbReference type="NCBI Taxonomy" id="444878"/>
    <lineage>
        <taxon>Viruses</taxon>
        <taxon>Duplodnaviria</taxon>
        <taxon>Heunggongvirae</taxon>
        <taxon>Uroviricota</taxon>
        <taxon>Caudoviricetes</taxon>
        <taxon>Pantevenvirales</taxon>
        <taxon>Kyanoviridae</taxon>
        <taxon>Brizovirus</taxon>
        <taxon>Brizovirus syn33</taxon>
    </lineage>
</organism>
<evidence type="ECO:0000313" key="1">
    <source>
        <dbReference type="EMBL" id="ADO99686.1"/>
    </source>
</evidence>
<dbReference type="RefSeq" id="YP_004323704.1">
    <property type="nucleotide sequence ID" value="NC_015285.1"/>
</dbReference>
<dbReference type="EMBL" id="GU071108">
    <property type="protein sequence ID" value="ADO99686.1"/>
    <property type="molecule type" value="Genomic_DNA"/>
</dbReference>
<sequence length="46" mass="5243">MTAYKADKQKEKDFTTLQNEVSELKSDLGDIKSLLLTLVQSKENKL</sequence>
<accession>E3SQY4</accession>